<gene>
    <name evidence="1" type="ORF">J1N35_029548</name>
</gene>
<organism evidence="1 2">
    <name type="scientific">Gossypium stocksii</name>
    <dbReference type="NCBI Taxonomy" id="47602"/>
    <lineage>
        <taxon>Eukaryota</taxon>
        <taxon>Viridiplantae</taxon>
        <taxon>Streptophyta</taxon>
        <taxon>Embryophyta</taxon>
        <taxon>Tracheophyta</taxon>
        <taxon>Spermatophyta</taxon>
        <taxon>Magnoliopsida</taxon>
        <taxon>eudicotyledons</taxon>
        <taxon>Gunneridae</taxon>
        <taxon>Pentapetalae</taxon>
        <taxon>rosids</taxon>
        <taxon>malvids</taxon>
        <taxon>Malvales</taxon>
        <taxon>Malvaceae</taxon>
        <taxon>Malvoideae</taxon>
        <taxon>Gossypium</taxon>
    </lineage>
</organism>
<proteinExistence type="predicted"/>
<dbReference type="EMBL" id="JAIQCV010000009">
    <property type="protein sequence ID" value="KAH1064561.1"/>
    <property type="molecule type" value="Genomic_DNA"/>
</dbReference>
<comment type="caution">
    <text evidence="1">The sequence shown here is derived from an EMBL/GenBank/DDBJ whole genome shotgun (WGS) entry which is preliminary data.</text>
</comment>
<dbReference type="Proteomes" id="UP000828251">
    <property type="component" value="Unassembled WGS sequence"/>
</dbReference>
<evidence type="ECO:0000313" key="1">
    <source>
        <dbReference type="EMBL" id="KAH1064561.1"/>
    </source>
</evidence>
<reference evidence="1 2" key="1">
    <citation type="journal article" date="2021" name="Plant Biotechnol. J.">
        <title>Multi-omics assisted identification of the key and species-specific regulatory components of drought-tolerant mechanisms in Gossypium stocksii.</title>
        <authorList>
            <person name="Yu D."/>
            <person name="Ke L."/>
            <person name="Zhang D."/>
            <person name="Wu Y."/>
            <person name="Sun Y."/>
            <person name="Mei J."/>
            <person name="Sun J."/>
            <person name="Sun Y."/>
        </authorList>
    </citation>
    <scope>NUCLEOTIDE SEQUENCE [LARGE SCALE GENOMIC DNA]</scope>
    <source>
        <strain evidence="2">cv. E1</strain>
        <tissue evidence="1">Leaf</tissue>
    </source>
</reference>
<protein>
    <submittedName>
        <fullName evidence="1">Uncharacterized protein</fullName>
    </submittedName>
</protein>
<name>A0A9D3UY56_9ROSI</name>
<keyword evidence="2" id="KW-1185">Reference proteome</keyword>
<accession>A0A9D3UY56</accession>
<sequence length="81" mass="9532">MMFNKSVKLDEIKQKIGAKITRRCGRRMSELFYKFPVQSNPCKIRRCDKDDDVKTMITLYYSHGNIEPIELFVELADVESL</sequence>
<evidence type="ECO:0000313" key="2">
    <source>
        <dbReference type="Proteomes" id="UP000828251"/>
    </source>
</evidence>
<dbReference type="AlphaFoldDB" id="A0A9D3UY56"/>